<comment type="caution">
    <text evidence="1">The sequence shown here is derived from an EMBL/GenBank/DDBJ whole genome shotgun (WGS) entry which is preliminary data.</text>
</comment>
<evidence type="ECO:0000313" key="2">
    <source>
        <dbReference type="Proteomes" id="UP000824881"/>
    </source>
</evidence>
<gene>
    <name evidence="1" type="ORF">CCMSSC00406_0009126</name>
</gene>
<dbReference type="Proteomes" id="UP000824881">
    <property type="component" value="Unassembled WGS sequence"/>
</dbReference>
<organism evidence="1 2">
    <name type="scientific">Pleurotus cornucopiae</name>
    <name type="common">Cornucopia mushroom</name>
    <dbReference type="NCBI Taxonomy" id="5321"/>
    <lineage>
        <taxon>Eukaryota</taxon>
        <taxon>Fungi</taxon>
        <taxon>Dikarya</taxon>
        <taxon>Basidiomycota</taxon>
        <taxon>Agaricomycotina</taxon>
        <taxon>Agaricomycetes</taxon>
        <taxon>Agaricomycetidae</taxon>
        <taxon>Agaricales</taxon>
        <taxon>Pleurotineae</taxon>
        <taxon>Pleurotaceae</taxon>
        <taxon>Pleurotus</taxon>
    </lineage>
</organism>
<proteinExistence type="predicted"/>
<dbReference type="EMBL" id="WQMT02000001">
    <property type="protein sequence ID" value="KAG9227869.1"/>
    <property type="molecule type" value="Genomic_DNA"/>
</dbReference>
<sequence>MHVHPAIKPSFNDNDVDSPTPGHTRATTGAAVPLNDPLSLALLIPEIPFAVSNRLDDGCGVTADGAIDLVQGLSLTRIHRRSGTYVAGIPAMSLAFGRRRYVHILQCCTFVSLTSLATTRANKPIASLSTVLSNFDQAGVTMSVAYTRMSPWSCFGLVPDRELSSVALDLAETELEK</sequence>
<reference evidence="1 2" key="1">
    <citation type="journal article" date="2021" name="Appl. Environ. Microbiol.">
        <title>Genetic linkage and physical mapping for an oyster mushroom Pleurotus cornucopiae and QTL analysis for the trait cap color.</title>
        <authorList>
            <person name="Zhang Y."/>
            <person name="Gao W."/>
            <person name="Sonnenberg A."/>
            <person name="Chen Q."/>
            <person name="Zhang J."/>
            <person name="Huang C."/>
        </authorList>
    </citation>
    <scope>NUCLEOTIDE SEQUENCE [LARGE SCALE GENOMIC DNA]</scope>
    <source>
        <strain evidence="1">CCMSSC00406</strain>
    </source>
</reference>
<protein>
    <submittedName>
        <fullName evidence="1">Uncharacterized protein</fullName>
    </submittedName>
</protein>
<keyword evidence="2" id="KW-1185">Reference proteome</keyword>
<accession>A0ACB7JCN8</accession>
<evidence type="ECO:0000313" key="1">
    <source>
        <dbReference type="EMBL" id="KAG9227869.1"/>
    </source>
</evidence>
<name>A0ACB7JCN8_PLECO</name>